<sequence length="47" mass="4740">SSDLSPTQFAPPAAQPAAKVQSTKIVGNKLLIETSSCAIGTEILAKG</sequence>
<dbReference type="EMBL" id="BPLR01018639">
    <property type="protein sequence ID" value="GIZ01217.1"/>
    <property type="molecule type" value="Genomic_DNA"/>
</dbReference>
<evidence type="ECO:0000313" key="2">
    <source>
        <dbReference type="Proteomes" id="UP001054945"/>
    </source>
</evidence>
<accession>A0AAV4Y1H3</accession>
<organism evidence="1 2">
    <name type="scientific">Caerostris extrusa</name>
    <name type="common">Bark spider</name>
    <name type="synonym">Caerostris bankana</name>
    <dbReference type="NCBI Taxonomy" id="172846"/>
    <lineage>
        <taxon>Eukaryota</taxon>
        <taxon>Metazoa</taxon>
        <taxon>Ecdysozoa</taxon>
        <taxon>Arthropoda</taxon>
        <taxon>Chelicerata</taxon>
        <taxon>Arachnida</taxon>
        <taxon>Araneae</taxon>
        <taxon>Araneomorphae</taxon>
        <taxon>Entelegynae</taxon>
        <taxon>Araneoidea</taxon>
        <taxon>Araneidae</taxon>
        <taxon>Caerostris</taxon>
    </lineage>
</organism>
<protein>
    <submittedName>
        <fullName evidence="1">Uncharacterized protein</fullName>
    </submittedName>
</protein>
<evidence type="ECO:0000313" key="1">
    <source>
        <dbReference type="EMBL" id="GIZ01217.1"/>
    </source>
</evidence>
<dbReference type="AlphaFoldDB" id="A0AAV4Y1H3"/>
<keyword evidence="2" id="KW-1185">Reference proteome</keyword>
<name>A0AAV4Y1H3_CAEEX</name>
<gene>
    <name evidence="1" type="ORF">CEXT_711281</name>
</gene>
<feature type="non-terminal residue" evidence="1">
    <location>
        <position position="1"/>
    </location>
</feature>
<dbReference type="Proteomes" id="UP001054945">
    <property type="component" value="Unassembled WGS sequence"/>
</dbReference>
<proteinExistence type="predicted"/>
<comment type="caution">
    <text evidence="1">The sequence shown here is derived from an EMBL/GenBank/DDBJ whole genome shotgun (WGS) entry which is preliminary data.</text>
</comment>
<reference evidence="1 2" key="1">
    <citation type="submission" date="2021-06" db="EMBL/GenBank/DDBJ databases">
        <title>Caerostris extrusa draft genome.</title>
        <authorList>
            <person name="Kono N."/>
            <person name="Arakawa K."/>
        </authorList>
    </citation>
    <scope>NUCLEOTIDE SEQUENCE [LARGE SCALE GENOMIC DNA]</scope>
</reference>